<keyword evidence="4" id="KW-0808">Transferase</keyword>
<dbReference type="SMART" id="SM00065">
    <property type="entry name" value="GAF"/>
    <property type="match status" value="1"/>
</dbReference>
<dbReference type="GO" id="GO:0000156">
    <property type="term" value="F:phosphorelay response regulator activity"/>
    <property type="evidence" value="ECO:0007669"/>
    <property type="project" value="TreeGrafter"/>
</dbReference>
<keyword evidence="3" id="KW-0597">Phosphoprotein</keyword>
<evidence type="ECO:0000256" key="1">
    <source>
        <dbReference type="ARBA" id="ARBA00000085"/>
    </source>
</evidence>
<dbReference type="Pfam" id="PF00512">
    <property type="entry name" value="HisKA"/>
    <property type="match status" value="1"/>
</dbReference>
<feature type="domain" description="Histidine kinase" evidence="10">
    <location>
        <begin position="370"/>
        <end position="578"/>
    </location>
</feature>
<organism evidence="11 12">
    <name type="scientific">Raineya orbicola</name>
    <dbReference type="NCBI Taxonomy" id="2016530"/>
    <lineage>
        <taxon>Bacteria</taxon>
        <taxon>Pseudomonadati</taxon>
        <taxon>Bacteroidota</taxon>
        <taxon>Cytophagia</taxon>
        <taxon>Cytophagales</taxon>
        <taxon>Raineyaceae</taxon>
        <taxon>Raineya</taxon>
    </lineage>
</organism>
<dbReference type="SUPFAM" id="SSF47384">
    <property type="entry name" value="Homodimeric domain of signal transducing histidine kinase"/>
    <property type="match status" value="1"/>
</dbReference>
<dbReference type="GO" id="GO:0030295">
    <property type="term" value="F:protein kinase activator activity"/>
    <property type="evidence" value="ECO:0007669"/>
    <property type="project" value="TreeGrafter"/>
</dbReference>
<comment type="caution">
    <text evidence="11">The sequence shown here is derived from an EMBL/GenBank/DDBJ whole genome shotgun (WGS) entry which is preliminary data.</text>
</comment>
<evidence type="ECO:0000313" key="12">
    <source>
        <dbReference type="Proteomes" id="UP000233387"/>
    </source>
</evidence>
<dbReference type="InterPro" id="IPR004358">
    <property type="entry name" value="Sig_transdc_His_kin-like_C"/>
</dbReference>
<dbReference type="SMART" id="SM00387">
    <property type="entry name" value="HATPase_c"/>
    <property type="match status" value="1"/>
</dbReference>
<dbReference type="Pfam" id="PF02518">
    <property type="entry name" value="HATPase_c"/>
    <property type="match status" value="1"/>
</dbReference>
<dbReference type="RefSeq" id="WP_101357736.1">
    <property type="nucleotide sequence ID" value="NZ_NKXO01000005.1"/>
</dbReference>
<dbReference type="InterPro" id="IPR036890">
    <property type="entry name" value="HATPase_C_sf"/>
</dbReference>
<name>A0A2N3IJR7_9BACT</name>
<dbReference type="PRINTS" id="PR00344">
    <property type="entry name" value="BCTRLSENSOR"/>
</dbReference>
<feature type="coiled-coil region" evidence="9">
    <location>
        <begin position="283"/>
        <end position="328"/>
    </location>
</feature>
<dbReference type="GO" id="GO:0005524">
    <property type="term" value="F:ATP binding"/>
    <property type="evidence" value="ECO:0007669"/>
    <property type="project" value="UniProtKB-KW"/>
</dbReference>
<evidence type="ECO:0000256" key="9">
    <source>
        <dbReference type="SAM" id="Coils"/>
    </source>
</evidence>
<dbReference type="CDD" id="cd00082">
    <property type="entry name" value="HisKA"/>
    <property type="match status" value="1"/>
</dbReference>
<dbReference type="PANTHER" id="PTHR42878">
    <property type="entry name" value="TWO-COMPONENT HISTIDINE KINASE"/>
    <property type="match status" value="1"/>
</dbReference>
<dbReference type="EMBL" id="NKXO01000005">
    <property type="protein sequence ID" value="PKQ70554.1"/>
    <property type="molecule type" value="Genomic_DNA"/>
</dbReference>
<sequence length="578" mass="67143">MNYIERLSPVCFDLLVIASLMGDRFNAAMLAELYTKKENLDALAEAIREGVVEQFTEKDEQFFRFKDNSVKTYFSQNVANIHDDSVLRTIVKWQVEQFNQAEKRIQRFTQKHEEGIKILKYLLNHPIIVEGLWNEALPLITENLHQLIGADLISIWAYDENQGIVQCIEMYDYKAQKHISIKDIKANTLYMKDFPTYFEILKNENIIVANDAFNNPATYELTEIYLKPMGVKSLLDVPFFMGGKLAGIICFEQYNMRIWLPDEIFFGVSIGTFLSLTYQALQRKRSEKLLQEANEYLVKLNNEIIQQNEEIRSQAEIIREQNQELQAQYASIQYLNQGLEDLVKQRTENLNQTTAKLISINEELDTFFYHSAHDLRRPLTNILGLLELAKMQNPSQEMQEILGYINDTVLGMDAMLRKLISISAIHNQINEKKFIDFEEILSEVLLLLQRLIAQKKVEIIKQIEPRLDFYAEKEAIKAILHNFIENALIFARPEGAWVKIEVFRQENQLCIRITDNGIGIPEQYHQKIFQMFFRASTYSQGNGLGLYIVRKAVEQLQGTITLQSEPEKGSAFCVKLPY</sequence>
<gene>
    <name evidence="11" type="ORF">Rain11_0474</name>
</gene>
<accession>A0A2N3IJR7</accession>
<evidence type="ECO:0000313" key="11">
    <source>
        <dbReference type="EMBL" id="PKQ70554.1"/>
    </source>
</evidence>
<dbReference type="SUPFAM" id="SSF55781">
    <property type="entry name" value="GAF domain-like"/>
    <property type="match status" value="1"/>
</dbReference>
<dbReference type="InterPro" id="IPR036097">
    <property type="entry name" value="HisK_dim/P_sf"/>
</dbReference>
<dbReference type="PROSITE" id="PS50109">
    <property type="entry name" value="HIS_KIN"/>
    <property type="match status" value="1"/>
</dbReference>
<proteinExistence type="predicted"/>
<dbReference type="InterPro" id="IPR050351">
    <property type="entry name" value="BphY/WalK/GraS-like"/>
</dbReference>
<keyword evidence="5" id="KW-0547">Nucleotide-binding</keyword>
<dbReference type="SMART" id="SM00388">
    <property type="entry name" value="HisKA"/>
    <property type="match status" value="1"/>
</dbReference>
<dbReference type="InterPro" id="IPR003594">
    <property type="entry name" value="HATPase_dom"/>
</dbReference>
<dbReference type="Pfam" id="PF01590">
    <property type="entry name" value="GAF"/>
    <property type="match status" value="1"/>
</dbReference>
<dbReference type="Gene3D" id="3.30.450.40">
    <property type="match status" value="1"/>
</dbReference>
<dbReference type="AlphaFoldDB" id="A0A2N3IJR7"/>
<keyword evidence="9" id="KW-0175">Coiled coil</keyword>
<evidence type="ECO:0000256" key="4">
    <source>
        <dbReference type="ARBA" id="ARBA00022679"/>
    </source>
</evidence>
<evidence type="ECO:0000256" key="2">
    <source>
        <dbReference type="ARBA" id="ARBA00012438"/>
    </source>
</evidence>
<evidence type="ECO:0000256" key="8">
    <source>
        <dbReference type="ARBA" id="ARBA00023012"/>
    </source>
</evidence>
<evidence type="ECO:0000259" key="10">
    <source>
        <dbReference type="PROSITE" id="PS50109"/>
    </source>
</evidence>
<dbReference type="InterPro" id="IPR005467">
    <property type="entry name" value="His_kinase_dom"/>
</dbReference>
<dbReference type="Gene3D" id="3.30.565.10">
    <property type="entry name" value="Histidine kinase-like ATPase, C-terminal domain"/>
    <property type="match status" value="1"/>
</dbReference>
<dbReference type="InterPro" id="IPR003018">
    <property type="entry name" value="GAF"/>
</dbReference>
<evidence type="ECO:0000256" key="3">
    <source>
        <dbReference type="ARBA" id="ARBA00022553"/>
    </source>
</evidence>
<evidence type="ECO:0000256" key="6">
    <source>
        <dbReference type="ARBA" id="ARBA00022777"/>
    </source>
</evidence>
<protein>
    <recommendedName>
        <fullName evidence="2">histidine kinase</fullName>
        <ecNumber evidence="2">2.7.13.3</ecNumber>
    </recommendedName>
</protein>
<comment type="catalytic activity">
    <reaction evidence="1">
        <text>ATP + protein L-histidine = ADP + protein N-phospho-L-histidine.</text>
        <dbReference type="EC" id="2.7.13.3"/>
    </reaction>
</comment>
<keyword evidence="6 11" id="KW-0418">Kinase</keyword>
<dbReference type="GO" id="GO:0000155">
    <property type="term" value="F:phosphorelay sensor kinase activity"/>
    <property type="evidence" value="ECO:0007669"/>
    <property type="project" value="InterPro"/>
</dbReference>
<dbReference type="Gene3D" id="1.10.287.130">
    <property type="match status" value="1"/>
</dbReference>
<keyword evidence="12" id="KW-1185">Reference proteome</keyword>
<evidence type="ECO:0000256" key="7">
    <source>
        <dbReference type="ARBA" id="ARBA00022840"/>
    </source>
</evidence>
<dbReference type="OrthoDB" id="9766459at2"/>
<dbReference type="CDD" id="cd00075">
    <property type="entry name" value="HATPase"/>
    <property type="match status" value="1"/>
</dbReference>
<dbReference type="InterPro" id="IPR003661">
    <property type="entry name" value="HisK_dim/P_dom"/>
</dbReference>
<dbReference type="InterPro" id="IPR029016">
    <property type="entry name" value="GAF-like_dom_sf"/>
</dbReference>
<dbReference type="EC" id="2.7.13.3" evidence="2"/>
<dbReference type="SUPFAM" id="SSF55874">
    <property type="entry name" value="ATPase domain of HSP90 chaperone/DNA topoisomerase II/histidine kinase"/>
    <property type="match status" value="1"/>
</dbReference>
<keyword evidence="8" id="KW-0902">Two-component regulatory system</keyword>
<reference evidence="11 12" key="1">
    <citation type="submission" date="2017-06" db="EMBL/GenBank/DDBJ databases">
        <title>Raineya orbicola gen. nov., sp. nov. a slightly thermophilic bacterium of the phylum Bacteroidetes and the description of Raineyaceae fam. nov.</title>
        <authorList>
            <person name="Albuquerque L."/>
            <person name="Polonia A.R.M."/>
            <person name="Barroso C."/>
            <person name="Froufe H.J.C."/>
            <person name="Lage O."/>
            <person name="Lobo-Da-Cunha A."/>
            <person name="Egas C."/>
            <person name="Da Costa M.S."/>
        </authorList>
    </citation>
    <scope>NUCLEOTIDE SEQUENCE [LARGE SCALE GENOMIC DNA]</scope>
    <source>
        <strain evidence="11 12">SPSPC-11</strain>
    </source>
</reference>
<keyword evidence="7" id="KW-0067">ATP-binding</keyword>
<dbReference type="Proteomes" id="UP000233387">
    <property type="component" value="Unassembled WGS sequence"/>
</dbReference>
<dbReference type="PANTHER" id="PTHR42878:SF7">
    <property type="entry name" value="SENSOR HISTIDINE KINASE GLRK"/>
    <property type="match status" value="1"/>
</dbReference>
<dbReference type="GO" id="GO:0007234">
    <property type="term" value="P:osmosensory signaling via phosphorelay pathway"/>
    <property type="evidence" value="ECO:0007669"/>
    <property type="project" value="TreeGrafter"/>
</dbReference>
<evidence type="ECO:0000256" key="5">
    <source>
        <dbReference type="ARBA" id="ARBA00022741"/>
    </source>
</evidence>